<dbReference type="Proteomes" id="UP000187203">
    <property type="component" value="Unassembled WGS sequence"/>
</dbReference>
<dbReference type="AlphaFoldDB" id="A0A1R3IRS3"/>
<dbReference type="InterPro" id="IPR050796">
    <property type="entry name" value="SCF_F-box_component"/>
</dbReference>
<evidence type="ECO:0000313" key="4">
    <source>
        <dbReference type="Proteomes" id="UP000187203"/>
    </source>
</evidence>
<dbReference type="Pfam" id="PF07734">
    <property type="entry name" value="FBA_1"/>
    <property type="match status" value="1"/>
</dbReference>
<evidence type="ECO:0000259" key="2">
    <source>
        <dbReference type="PROSITE" id="PS50181"/>
    </source>
</evidence>
<comment type="caution">
    <text evidence="3">The sequence shown here is derived from an EMBL/GenBank/DDBJ whole genome shotgun (WGS) entry which is preliminary data.</text>
</comment>
<dbReference type="InterPro" id="IPR006527">
    <property type="entry name" value="F-box-assoc_dom_typ1"/>
</dbReference>
<gene>
    <name evidence="3" type="ORF">COLO4_21674</name>
</gene>
<dbReference type="Gene3D" id="1.20.1280.50">
    <property type="match status" value="1"/>
</dbReference>
<organism evidence="3 4">
    <name type="scientific">Corchorus olitorius</name>
    <dbReference type="NCBI Taxonomy" id="93759"/>
    <lineage>
        <taxon>Eukaryota</taxon>
        <taxon>Viridiplantae</taxon>
        <taxon>Streptophyta</taxon>
        <taxon>Embryophyta</taxon>
        <taxon>Tracheophyta</taxon>
        <taxon>Spermatophyta</taxon>
        <taxon>Magnoliopsida</taxon>
        <taxon>eudicotyledons</taxon>
        <taxon>Gunneridae</taxon>
        <taxon>Pentapetalae</taxon>
        <taxon>rosids</taxon>
        <taxon>malvids</taxon>
        <taxon>Malvales</taxon>
        <taxon>Malvaceae</taxon>
        <taxon>Grewioideae</taxon>
        <taxon>Apeibeae</taxon>
        <taxon>Corchorus</taxon>
    </lineage>
</organism>
<reference evidence="4" key="1">
    <citation type="submission" date="2013-09" db="EMBL/GenBank/DDBJ databases">
        <title>Corchorus olitorius genome sequencing.</title>
        <authorList>
            <person name="Alam M."/>
            <person name="Haque M.S."/>
            <person name="Islam M.S."/>
            <person name="Emdad E.M."/>
            <person name="Islam M.M."/>
            <person name="Ahmed B."/>
            <person name="Halim A."/>
            <person name="Hossen Q.M.M."/>
            <person name="Hossain M.Z."/>
            <person name="Ahmed R."/>
            <person name="Khan M.M."/>
            <person name="Islam R."/>
            <person name="Rashid M.M."/>
            <person name="Khan S.A."/>
            <person name="Rahman M.S."/>
            <person name="Alam M."/>
            <person name="Yahiya A.S."/>
            <person name="Khan M.S."/>
            <person name="Azam M.S."/>
            <person name="Haque T."/>
            <person name="Lashkar M.Z.H."/>
            <person name="Akhand A.I."/>
            <person name="Morshed G."/>
            <person name="Roy S."/>
            <person name="Uddin K.S."/>
            <person name="Rabeya T."/>
            <person name="Hossain A.S."/>
            <person name="Chowdhury A."/>
            <person name="Snigdha A.R."/>
            <person name="Mortoza M.S."/>
            <person name="Matin S.A."/>
            <person name="Hoque S.M.E."/>
            <person name="Islam M.K."/>
            <person name="Roy D.K."/>
            <person name="Haider R."/>
            <person name="Moosa M.M."/>
            <person name="Elias S.M."/>
            <person name="Hasan A.M."/>
            <person name="Jahan S."/>
            <person name="Shafiuddin M."/>
            <person name="Mahmood N."/>
            <person name="Shommy N.S."/>
        </authorList>
    </citation>
    <scope>NUCLEOTIDE SEQUENCE [LARGE SCALE GENOMIC DNA]</scope>
    <source>
        <strain evidence="4">cv. O-4</strain>
    </source>
</reference>
<name>A0A1R3IRS3_9ROSI</name>
<accession>A0A1R3IRS3</accession>
<dbReference type="SMART" id="SM00256">
    <property type="entry name" value="FBOX"/>
    <property type="match status" value="1"/>
</dbReference>
<dbReference type="STRING" id="93759.A0A1R3IRS3"/>
<dbReference type="PANTHER" id="PTHR31672">
    <property type="entry name" value="BNACNNG10540D PROTEIN"/>
    <property type="match status" value="1"/>
</dbReference>
<dbReference type="InterPro" id="IPR017451">
    <property type="entry name" value="F-box-assoc_interact_dom"/>
</dbReference>
<dbReference type="PROSITE" id="PS50181">
    <property type="entry name" value="FBOX"/>
    <property type="match status" value="1"/>
</dbReference>
<dbReference type="SUPFAM" id="SSF81383">
    <property type="entry name" value="F-box domain"/>
    <property type="match status" value="1"/>
</dbReference>
<dbReference type="NCBIfam" id="TIGR01640">
    <property type="entry name" value="F_box_assoc_1"/>
    <property type="match status" value="1"/>
</dbReference>
<keyword evidence="4" id="KW-1185">Reference proteome</keyword>
<sequence length="418" mass="47226">MSDFVPKKVVFQILSYLPVHTVIKCTLVCKSWHSLITSSCFIDAHLAKTLAKPLISQPILTRRFTESHKKEDYFLHSNGSLDTYQTINKCPLKAEDSNLFTRIVGTVNGLICLSDDFFGVTNRITLWNPLVRRSLELPAPNVTSDKVGPFMFALGFGFDAKRNDYKVVKLVYPQRQIGKGKPPKVEVFSVKEKGWRMVCGKVVKCTFTETGWTQCFLNGRVHWITSEKKTSTVESLVLLFDMEDEKFMKMKLPEALVEVNPRQLSISVNGGMLTVFHYYSSEPNSISNRCCDIWERTQYGDVKSWTKLYTIDVLGTAGRVFGLTETGRQTTRVVQPKAAIDAFYAGDFIESLVFLNKKSGATSYEGAKIEEKGKSINSESGRSVKLDLEQIWSSMGLCSSNDADEEEKEHNSYAKQRM</sequence>
<dbReference type="PANTHER" id="PTHR31672:SF10">
    <property type="entry name" value="F-BOX DOMAIN-CONTAINING PROTEIN"/>
    <property type="match status" value="1"/>
</dbReference>
<dbReference type="Pfam" id="PF12937">
    <property type="entry name" value="F-box-like"/>
    <property type="match status" value="1"/>
</dbReference>
<feature type="domain" description="F-box" evidence="2">
    <location>
        <begin position="1"/>
        <end position="49"/>
    </location>
</feature>
<dbReference type="InterPro" id="IPR036047">
    <property type="entry name" value="F-box-like_dom_sf"/>
</dbReference>
<feature type="region of interest" description="Disordered" evidence="1">
    <location>
        <begin position="399"/>
        <end position="418"/>
    </location>
</feature>
<evidence type="ECO:0000256" key="1">
    <source>
        <dbReference type="SAM" id="MobiDB-lite"/>
    </source>
</evidence>
<dbReference type="OrthoDB" id="5314306at2759"/>
<proteinExistence type="predicted"/>
<evidence type="ECO:0000313" key="3">
    <source>
        <dbReference type="EMBL" id="OMO85288.1"/>
    </source>
</evidence>
<dbReference type="EMBL" id="AWUE01017739">
    <property type="protein sequence ID" value="OMO85288.1"/>
    <property type="molecule type" value="Genomic_DNA"/>
</dbReference>
<dbReference type="InterPro" id="IPR001810">
    <property type="entry name" value="F-box_dom"/>
</dbReference>
<protein>
    <recommendedName>
        <fullName evidence="2">F-box domain-containing protein</fullName>
    </recommendedName>
</protein>